<dbReference type="PANTHER" id="PTHR46532">
    <property type="entry name" value="MALE FERTILITY FACTOR KL5"/>
    <property type="match status" value="1"/>
</dbReference>
<evidence type="ECO:0000313" key="2">
    <source>
        <dbReference type="EMBL" id="VEL41620.1"/>
    </source>
</evidence>
<dbReference type="OrthoDB" id="7301133at2759"/>
<organism evidence="2 3">
    <name type="scientific">Protopolystoma xenopodis</name>
    <dbReference type="NCBI Taxonomy" id="117903"/>
    <lineage>
        <taxon>Eukaryota</taxon>
        <taxon>Metazoa</taxon>
        <taxon>Spiralia</taxon>
        <taxon>Lophotrochozoa</taxon>
        <taxon>Platyhelminthes</taxon>
        <taxon>Monogenea</taxon>
        <taxon>Polyopisthocotylea</taxon>
        <taxon>Polystomatidea</taxon>
        <taxon>Polystomatidae</taxon>
        <taxon>Protopolystoma</taxon>
    </lineage>
</organism>
<dbReference type="Proteomes" id="UP000784294">
    <property type="component" value="Unassembled WGS sequence"/>
</dbReference>
<dbReference type="Gene3D" id="1.20.920.20">
    <property type="match status" value="1"/>
</dbReference>
<protein>
    <recommendedName>
        <fullName evidence="4">Dynein heavy chain coiled coil stalk domain-containing protein</fullName>
    </recommendedName>
</protein>
<dbReference type="PANTHER" id="PTHR46532:SF13">
    <property type="entry name" value="CYTOPLASMIC DYNEIN 1 HEAVY CHAIN 1"/>
    <property type="match status" value="1"/>
</dbReference>
<gene>
    <name evidence="2" type="ORF">PXEA_LOCUS35060</name>
</gene>
<dbReference type="EMBL" id="CAAALY010270172">
    <property type="protein sequence ID" value="VEL41620.1"/>
    <property type="molecule type" value="Genomic_DNA"/>
</dbReference>
<proteinExistence type="predicted"/>
<evidence type="ECO:0008006" key="4">
    <source>
        <dbReference type="Google" id="ProtNLM"/>
    </source>
</evidence>
<reference evidence="2" key="1">
    <citation type="submission" date="2018-11" db="EMBL/GenBank/DDBJ databases">
        <authorList>
            <consortium name="Pathogen Informatics"/>
        </authorList>
    </citation>
    <scope>NUCLEOTIDE SEQUENCE</scope>
</reference>
<dbReference type="GO" id="GO:0045505">
    <property type="term" value="F:dynein intermediate chain binding"/>
    <property type="evidence" value="ECO:0007669"/>
    <property type="project" value="InterPro"/>
</dbReference>
<comment type="caution">
    <text evidence="2">The sequence shown here is derived from an EMBL/GenBank/DDBJ whole genome shotgun (WGS) entry which is preliminary data.</text>
</comment>
<dbReference type="GO" id="GO:0007018">
    <property type="term" value="P:microtubule-based movement"/>
    <property type="evidence" value="ECO:0007669"/>
    <property type="project" value="InterPro"/>
</dbReference>
<feature type="coiled-coil region" evidence="1">
    <location>
        <begin position="36"/>
        <end position="91"/>
    </location>
</feature>
<dbReference type="GO" id="GO:0051959">
    <property type="term" value="F:dynein light intermediate chain binding"/>
    <property type="evidence" value="ECO:0007669"/>
    <property type="project" value="InterPro"/>
</dbReference>
<sequence length="118" mass="13554">MKKKYLCNPDYSFDKVNRASSACGPMVKWSIAQINYADILQKVEPLRNELRALEQDAQMNKEKAFDVEKTIEALEKSIARYKEEYAVLISQAQAIKSDLANVEAKVSDNFPLKYMHAY</sequence>
<evidence type="ECO:0000256" key="1">
    <source>
        <dbReference type="SAM" id="Coils"/>
    </source>
</evidence>
<keyword evidence="1" id="KW-0175">Coiled coil</keyword>
<evidence type="ECO:0000313" key="3">
    <source>
        <dbReference type="Proteomes" id="UP000784294"/>
    </source>
</evidence>
<dbReference type="SUPFAM" id="SSF90257">
    <property type="entry name" value="Myosin rod fragments"/>
    <property type="match status" value="1"/>
</dbReference>
<dbReference type="InterPro" id="IPR026983">
    <property type="entry name" value="DHC"/>
</dbReference>
<accession>A0A3S5BB32</accession>
<keyword evidence="3" id="KW-1185">Reference proteome</keyword>
<dbReference type="AlphaFoldDB" id="A0A3S5BB32"/>
<name>A0A3S5BB32_9PLAT</name>
<dbReference type="GO" id="GO:0005858">
    <property type="term" value="C:axonemal dynein complex"/>
    <property type="evidence" value="ECO:0007669"/>
    <property type="project" value="TreeGrafter"/>
</dbReference>